<dbReference type="InterPro" id="IPR041657">
    <property type="entry name" value="HTH_17"/>
</dbReference>
<proteinExistence type="predicted"/>
<dbReference type="Pfam" id="PF12728">
    <property type="entry name" value="HTH_17"/>
    <property type="match status" value="1"/>
</dbReference>
<dbReference type="RefSeq" id="WP_153662648.1">
    <property type="nucleotide sequence ID" value="NZ_JAAIKR010000003.1"/>
</dbReference>
<comment type="caution">
    <text evidence="3">The sequence shown here is derived from an EMBL/GenBank/DDBJ whole genome shotgun (WGS) entry which is preliminary data.</text>
</comment>
<organism evidence="3 4">
    <name type="scientific">Shewanella intestini</name>
    <dbReference type="NCBI Taxonomy" id="2017544"/>
    <lineage>
        <taxon>Bacteria</taxon>
        <taxon>Pseudomonadati</taxon>
        <taxon>Pseudomonadota</taxon>
        <taxon>Gammaproteobacteria</taxon>
        <taxon>Alteromonadales</taxon>
        <taxon>Shewanellaceae</taxon>
        <taxon>Shewanella</taxon>
    </lineage>
</organism>
<feature type="domain" description="Helix-turn-helix" evidence="2">
    <location>
        <begin position="9"/>
        <end position="55"/>
    </location>
</feature>
<dbReference type="Pfam" id="PF12727">
    <property type="entry name" value="PBP_like"/>
    <property type="match status" value="1"/>
</dbReference>
<dbReference type="InterPro" id="IPR024370">
    <property type="entry name" value="PBP_domain"/>
</dbReference>
<evidence type="ECO:0000313" key="4">
    <source>
        <dbReference type="Proteomes" id="UP000811844"/>
    </source>
</evidence>
<gene>
    <name evidence="3" type="ORF">G3R48_04840</name>
</gene>
<dbReference type="Proteomes" id="UP000811844">
    <property type="component" value="Unassembled WGS sequence"/>
</dbReference>
<name>A0ABS5HZY9_9GAMM</name>
<dbReference type="PANTHER" id="PTHR38431">
    <property type="entry name" value="BLL2305 PROTEIN"/>
    <property type="match status" value="1"/>
</dbReference>
<reference evidence="3 4" key="1">
    <citation type="submission" date="2020-02" db="EMBL/GenBank/DDBJ databases">
        <title>Shewanella WXL01 sp. nov., a marine bacterium isolated from green algae in Luhuitou Fringing Reef (Northern South China Sea).</title>
        <authorList>
            <person name="Wang X."/>
        </authorList>
    </citation>
    <scope>NUCLEOTIDE SEQUENCE [LARGE SCALE GENOMIC DNA]</scope>
    <source>
        <strain evidence="3 4">MCCC 1A01895</strain>
    </source>
</reference>
<sequence length="303" mass="34290">MDNAENLVYMSARQVSEYLDLNEKKIYSMANDRIIPATKITGKWLFPKILIDRWIMDSCHSGMLSDRMHITGSDDPLLSMLVARLMSQVGNNELISYSATGSKLGLELLSKGYADVCTIHLGSINEPLKKNLAILTSFPNHQHWVLVKGYNRAQGLMMRPETYQLCQSVNLITQQSWRWVGRQAGSGSQLHLEHFLAEQHTQLEQINMNITAQSERELAGYIARRDADIGFGCQSVAMECGLSFIPLMTESFDFVMPQGIYFRRQLQQLFTLLNQPQTQQLAKTLQGYDLSQCGTLLWSGSTE</sequence>
<evidence type="ECO:0000313" key="3">
    <source>
        <dbReference type="EMBL" id="MBR9727317.1"/>
    </source>
</evidence>
<protein>
    <submittedName>
        <fullName evidence="3">Helix-turn-helix transcriptional regulator</fullName>
    </submittedName>
</protein>
<accession>A0ABS5HZY9</accession>
<dbReference type="PANTHER" id="PTHR38431:SF1">
    <property type="entry name" value="BLL2305 PROTEIN"/>
    <property type="match status" value="1"/>
</dbReference>
<feature type="domain" description="PBP" evidence="1">
    <location>
        <begin position="95"/>
        <end position="273"/>
    </location>
</feature>
<dbReference type="EMBL" id="JAAIKR010000003">
    <property type="protein sequence ID" value="MBR9727317.1"/>
    <property type="molecule type" value="Genomic_DNA"/>
</dbReference>
<keyword evidence="4" id="KW-1185">Reference proteome</keyword>
<evidence type="ECO:0000259" key="2">
    <source>
        <dbReference type="Pfam" id="PF12728"/>
    </source>
</evidence>
<evidence type="ECO:0000259" key="1">
    <source>
        <dbReference type="Pfam" id="PF12727"/>
    </source>
</evidence>